<dbReference type="RefSeq" id="WP_191003286.1">
    <property type="nucleotide sequence ID" value="NZ_JACXAD010000001.1"/>
</dbReference>
<dbReference type="PANTHER" id="PTHR37168">
    <property type="entry name" value="CRISPR-ASSOCIATED EXONUCLEASE CAS4"/>
    <property type="match status" value="1"/>
</dbReference>
<keyword evidence="2 9" id="KW-0479">Metal-binding</keyword>
<proteinExistence type="inferred from homology"/>
<keyword evidence="8 9" id="KW-0464">Manganese</keyword>
<gene>
    <name evidence="11" type="primary">cas4</name>
    <name evidence="11" type="ORF">IC235_00985</name>
</gene>
<keyword evidence="6 9" id="KW-0411">Iron-sulfur</keyword>
<comment type="function">
    <text evidence="9">CRISPR (clustered regularly interspaced short palindromic repeat) is an adaptive immune system that provides protection against mobile genetic elements (viruses, transposable elements and conjugative plasmids). CRISPR clusters contain sequences complementary to antecedent mobile elements and target invading nucleic acids. CRISPR clusters are transcribed and processed into CRISPR RNA (crRNA).</text>
</comment>
<evidence type="ECO:0000256" key="2">
    <source>
        <dbReference type="ARBA" id="ARBA00022723"/>
    </source>
</evidence>
<dbReference type="EC" id="3.1.12.1" evidence="9"/>
<keyword evidence="3 9" id="KW-0378">Hydrolase</keyword>
<comment type="cofactor">
    <cofactor evidence="9">
        <name>iron-sulfur cluster</name>
        <dbReference type="ChEBI" id="CHEBI:30408"/>
    </cofactor>
</comment>
<dbReference type="GO" id="GO:0004527">
    <property type="term" value="F:exonuclease activity"/>
    <property type="evidence" value="ECO:0007669"/>
    <property type="project" value="UniProtKB-KW"/>
</dbReference>
<dbReference type="InterPro" id="IPR011604">
    <property type="entry name" value="PDDEXK-like_dom_sf"/>
</dbReference>
<dbReference type="InterPro" id="IPR013343">
    <property type="entry name" value="CRISPR-assoc_prot_Cas4"/>
</dbReference>
<evidence type="ECO:0000256" key="6">
    <source>
        <dbReference type="ARBA" id="ARBA00023014"/>
    </source>
</evidence>
<evidence type="ECO:0000256" key="9">
    <source>
        <dbReference type="RuleBase" id="RU365022"/>
    </source>
</evidence>
<dbReference type="PANTHER" id="PTHR37168:SF1">
    <property type="entry name" value="CRISPR-ASSOCIATED EXONUCLEASE CAS4"/>
    <property type="match status" value="1"/>
</dbReference>
<keyword evidence="12" id="KW-1185">Reference proteome</keyword>
<organism evidence="11 12">
    <name type="scientific">Hymenobacter montanus</name>
    <dbReference type="NCBI Taxonomy" id="2771359"/>
    <lineage>
        <taxon>Bacteria</taxon>
        <taxon>Pseudomonadati</taxon>
        <taxon>Bacteroidota</taxon>
        <taxon>Cytophagia</taxon>
        <taxon>Cytophagales</taxon>
        <taxon>Hymenobacteraceae</taxon>
        <taxon>Hymenobacter</taxon>
    </lineage>
</organism>
<comment type="caution">
    <text evidence="11">The sequence shown here is derived from an EMBL/GenBank/DDBJ whole genome shotgun (WGS) entry which is preliminary data.</text>
</comment>
<evidence type="ECO:0000256" key="8">
    <source>
        <dbReference type="ARBA" id="ARBA00023211"/>
    </source>
</evidence>
<comment type="cofactor">
    <cofactor evidence="9">
        <name>Mg(2+)</name>
        <dbReference type="ChEBI" id="CHEBI:18420"/>
    </cofactor>
    <cofactor evidence="9">
        <name>Mn(2+)</name>
        <dbReference type="ChEBI" id="CHEBI:29035"/>
    </cofactor>
    <text evidence="9">Mg(2+) or Mn(2+) required for ssDNA cleavage activity.</text>
</comment>
<feature type="domain" description="DUF83" evidence="10">
    <location>
        <begin position="6"/>
        <end position="164"/>
    </location>
</feature>
<sequence length="174" mass="20244">MRPVTATLINLYHICHRELWLHAHEVRMEFFSDAVQDGKLIHETSYPQRPENFREIMIAGSKIDFYDRKAKVVHEMKRGNKAKEAHVAQVKYYLWLLEQHGVPDATGILEYPRLCLKQVVKLEPNDYAAIATWEVNIRRILDGPCPPVINKPFCKQCSYYEFCYSGESTLETGS</sequence>
<dbReference type="NCBIfam" id="TIGR00372">
    <property type="entry name" value="cas4"/>
    <property type="match status" value="1"/>
</dbReference>
<evidence type="ECO:0000256" key="3">
    <source>
        <dbReference type="ARBA" id="ARBA00022801"/>
    </source>
</evidence>
<evidence type="ECO:0000256" key="7">
    <source>
        <dbReference type="ARBA" id="ARBA00023118"/>
    </source>
</evidence>
<evidence type="ECO:0000256" key="5">
    <source>
        <dbReference type="ARBA" id="ARBA00023004"/>
    </source>
</evidence>
<evidence type="ECO:0000256" key="4">
    <source>
        <dbReference type="ARBA" id="ARBA00022839"/>
    </source>
</evidence>
<dbReference type="Pfam" id="PF01930">
    <property type="entry name" value="Cas_Cas4"/>
    <property type="match status" value="1"/>
</dbReference>
<keyword evidence="4 9" id="KW-0269">Exonuclease</keyword>
<keyword evidence="1 9" id="KW-0540">Nuclease</keyword>
<evidence type="ECO:0000313" key="11">
    <source>
        <dbReference type="EMBL" id="MBD2766462.1"/>
    </source>
</evidence>
<name>A0A927B981_9BACT</name>
<accession>A0A927B981</accession>
<protein>
    <recommendedName>
        <fullName evidence="9">CRISPR-associated exonuclease Cas4</fullName>
        <ecNumber evidence="9">3.1.12.1</ecNumber>
    </recommendedName>
</protein>
<dbReference type="Proteomes" id="UP000612233">
    <property type="component" value="Unassembled WGS sequence"/>
</dbReference>
<dbReference type="GO" id="GO:0051607">
    <property type="term" value="P:defense response to virus"/>
    <property type="evidence" value="ECO:0007669"/>
    <property type="project" value="UniProtKB-KW"/>
</dbReference>
<dbReference type="GO" id="GO:0051536">
    <property type="term" value="F:iron-sulfur cluster binding"/>
    <property type="evidence" value="ECO:0007669"/>
    <property type="project" value="UniProtKB-KW"/>
</dbReference>
<evidence type="ECO:0000313" key="12">
    <source>
        <dbReference type="Proteomes" id="UP000612233"/>
    </source>
</evidence>
<dbReference type="GO" id="GO:0046872">
    <property type="term" value="F:metal ion binding"/>
    <property type="evidence" value="ECO:0007669"/>
    <property type="project" value="UniProtKB-KW"/>
</dbReference>
<reference evidence="11" key="1">
    <citation type="submission" date="2020-09" db="EMBL/GenBank/DDBJ databases">
        <authorList>
            <person name="Kim M.K."/>
        </authorList>
    </citation>
    <scope>NUCLEOTIDE SEQUENCE</scope>
    <source>
        <strain evidence="11">BT664</strain>
    </source>
</reference>
<evidence type="ECO:0000256" key="1">
    <source>
        <dbReference type="ARBA" id="ARBA00022722"/>
    </source>
</evidence>
<dbReference type="EMBL" id="JACXAD010000001">
    <property type="protein sequence ID" value="MBD2766462.1"/>
    <property type="molecule type" value="Genomic_DNA"/>
</dbReference>
<keyword evidence="7 9" id="KW-0051">Antiviral defense</keyword>
<evidence type="ECO:0000259" key="10">
    <source>
        <dbReference type="Pfam" id="PF01930"/>
    </source>
</evidence>
<dbReference type="Gene3D" id="3.90.320.10">
    <property type="match status" value="1"/>
</dbReference>
<keyword evidence="5 9" id="KW-0408">Iron</keyword>
<dbReference type="InterPro" id="IPR022765">
    <property type="entry name" value="Dna2/Cas4_DUF83"/>
</dbReference>
<dbReference type="AlphaFoldDB" id="A0A927B981"/>
<comment type="similarity">
    <text evidence="9">Belongs to the CRISPR-associated exonuclease Cas4 family.</text>
</comment>